<evidence type="ECO:0000256" key="1">
    <source>
        <dbReference type="ARBA" id="ARBA00001823"/>
    </source>
</evidence>
<comment type="similarity">
    <text evidence="6">Belongs to the APS kinase family.</text>
</comment>
<sequence>MGTVLWLTGLSGSGKTALAEALKKTYEAKGKRVYILDGDAVRQKDARPLGFSREDIRENNRRIALLAKEKKNEHDLIFIPVIAPFAEDRMRSREIIGNSFFEVFVDCPLAECVKRDVKGLYRAALAGNRTPLIGMDGSEVPYEMPTFPDMRVNTGRLTLEESALLVSKFLEKHAIV</sequence>
<evidence type="ECO:0000256" key="6">
    <source>
        <dbReference type="RuleBase" id="RU004347"/>
    </source>
</evidence>
<keyword evidence="4 6" id="KW-0547">Nucleotide-binding</keyword>
<dbReference type="PANTHER" id="PTHR42700:SF1">
    <property type="entry name" value="SULFATE ADENYLYLTRANSFERASE"/>
    <property type="match status" value="1"/>
</dbReference>
<dbReference type="Gene3D" id="3.40.50.300">
    <property type="entry name" value="P-loop containing nucleotide triphosphate hydrolases"/>
    <property type="match status" value="1"/>
</dbReference>
<evidence type="ECO:0000313" key="8">
    <source>
        <dbReference type="EMBL" id="OGZ12578.1"/>
    </source>
</evidence>
<comment type="function">
    <text evidence="6">Catalyzes the synthesis of activated sulfate.</text>
</comment>
<name>A0A1G2DID9_9BACT</name>
<dbReference type="NCBIfam" id="TIGR00455">
    <property type="entry name" value="apsK"/>
    <property type="match status" value="1"/>
</dbReference>
<dbReference type="SUPFAM" id="SSF52540">
    <property type="entry name" value="P-loop containing nucleoside triphosphate hydrolases"/>
    <property type="match status" value="1"/>
</dbReference>
<evidence type="ECO:0000256" key="4">
    <source>
        <dbReference type="ARBA" id="ARBA00022741"/>
    </source>
</evidence>
<dbReference type="UniPathway" id="UPA00140">
    <property type="reaction ID" value="UER00205"/>
</dbReference>
<dbReference type="EC" id="2.7.1.25" evidence="2 6"/>
<evidence type="ECO:0000256" key="3">
    <source>
        <dbReference type="ARBA" id="ARBA00022679"/>
    </source>
</evidence>
<accession>A0A1G2DID9</accession>
<dbReference type="InterPro" id="IPR059117">
    <property type="entry name" value="APS_kinase_dom"/>
</dbReference>
<dbReference type="InterPro" id="IPR050512">
    <property type="entry name" value="Sulf_AdTrans/APS_kinase"/>
</dbReference>
<evidence type="ECO:0000313" key="9">
    <source>
        <dbReference type="Proteomes" id="UP000178099"/>
    </source>
</evidence>
<reference evidence="8 9" key="1">
    <citation type="journal article" date="2016" name="Nat. Commun.">
        <title>Thousands of microbial genomes shed light on interconnected biogeochemical processes in an aquifer system.</title>
        <authorList>
            <person name="Anantharaman K."/>
            <person name="Brown C.T."/>
            <person name="Hug L.A."/>
            <person name="Sharon I."/>
            <person name="Castelle C.J."/>
            <person name="Probst A.J."/>
            <person name="Thomas B.C."/>
            <person name="Singh A."/>
            <person name="Wilkins M.J."/>
            <person name="Karaoz U."/>
            <person name="Brodie E.L."/>
            <person name="Williams K.H."/>
            <person name="Hubbard S.S."/>
            <person name="Banfield J.F."/>
        </authorList>
    </citation>
    <scope>NUCLEOTIDE SEQUENCE [LARGE SCALE GENOMIC DNA]</scope>
</reference>
<evidence type="ECO:0000256" key="5">
    <source>
        <dbReference type="ARBA" id="ARBA00022840"/>
    </source>
</evidence>
<comment type="caution">
    <text evidence="8">The sequence shown here is derived from an EMBL/GenBank/DDBJ whole genome shotgun (WGS) entry which is preliminary data.</text>
</comment>
<dbReference type="GO" id="GO:0005737">
    <property type="term" value="C:cytoplasm"/>
    <property type="evidence" value="ECO:0007669"/>
    <property type="project" value="TreeGrafter"/>
</dbReference>
<dbReference type="GO" id="GO:0005524">
    <property type="term" value="F:ATP binding"/>
    <property type="evidence" value="ECO:0007669"/>
    <property type="project" value="UniProtKB-KW"/>
</dbReference>
<dbReference type="GO" id="GO:0010134">
    <property type="term" value="P:sulfate assimilation via adenylyl sulfate reduction"/>
    <property type="evidence" value="ECO:0007669"/>
    <property type="project" value="TreeGrafter"/>
</dbReference>
<dbReference type="EMBL" id="MHLN01000003">
    <property type="protein sequence ID" value="OGZ12578.1"/>
    <property type="molecule type" value="Genomic_DNA"/>
</dbReference>
<dbReference type="GO" id="GO:0070814">
    <property type="term" value="P:hydrogen sulfide biosynthetic process"/>
    <property type="evidence" value="ECO:0007669"/>
    <property type="project" value="UniProtKB-UniPathway"/>
</dbReference>
<comment type="pathway">
    <text evidence="6">Sulfur metabolism; hydrogen sulfide biosynthesis; sulfite from sulfate: step 2/3.</text>
</comment>
<dbReference type="InterPro" id="IPR027417">
    <property type="entry name" value="P-loop_NTPase"/>
</dbReference>
<feature type="domain" description="APS kinase" evidence="7">
    <location>
        <begin position="2"/>
        <end position="153"/>
    </location>
</feature>
<dbReference type="GO" id="GO:0004020">
    <property type="term" value="F:adenylylsulfate kinase activity"/>
    <property type="evidence" value="ECO:0007669"/>
    <property type="project" value="UniProtKB-EC"/>
</dbReference>
<protein>
    <recommendedName>
        <fullName evidence="2 6">Adenylyl-sulfate kinase</fullName>
        <ecNumber evidence="2 6">2.7.1.25</ecNumber>
    </recommendedName>
</protein>
<comment type="catalytic activity">
    <reaction evidence="1 6">
        <text>adenosine 5'-phosphosulfate + ATP = 3'-phosphoadenylyl sulfate + ADP + H(+)</text>
        <dbReference type="Rhea" id="RHEA:24152"/>
        <dbReference type="ChEBI" id="CHEBI:15378"/>
        <dbReference type="ChEBI" id="CHEBI:30616"/>
        <dbReference type="ChEBI" id="CHEBI:58243"/>
        <dbReference type="ChEBI" id="CHEBI:58339"/>
        <dbReference type="ChEBI" id="CHEBI:456216"/>
        <dbReference type="EC" id="2.7.1.25"/>
    </reaction>
</comment>
<dbReference type="Proteomes" id="UP000178099">
    <property type="component" value="Unassembled WGS sequence"/>
</dbReference>
<dbReference type="AlphaFoldDB" id="A0A1G2DID9"/>
<evidence type="ECO:0000259" key="7">
    <source>
        <dbReference type="Pfam" id="PF01583"/>
    </source>
</evidence>
<evidence type="ECO:0000256" key="2">
    <source>
        <dbReference type="ARBA" id="ARBA00012121"/>
    </source>
</evidence>
<keyword evidence="6 8" id="KW-0418">Kinase</keyword>
<gene>
    <name evidence="8" type="ORF">A3D67_04190</name>
</gene>
<organism evidence="8 9">
    <name type="scientific">Candidatus Lloydbacteria bacterium RIFCSPHIGHO2_02_FULL_51_22</name>
    <dbReference type="NCBI Taxonomy" id="1798663"/>
    <lineage>
        <taxon>Bacteria</taxon>
        <taxon>Candidatus Lloydiibacteriota</taxon>
    </lineage>
</organism>
<keyword evidence="3 6" id="KW-0808">Transferase</keyword>
<keyword evidence="5 6" id="KW-0067">ATP-binding</keyword>
<dbReference type="CDD" id="cd02027">
    <property type="entry name" value="APSK"/>
    <property type="match status" value="1"/>
</dbReference>
<dbReference type="GO" id="GO:0019379">
    <property type="term" value="P:sulfate assimilation, phosphoadenylyl sulfate reduction by phosphoadenylyl-sulfate reductase (thioredoxin)"/>
    <property type="evidence" value="ECO:0007669"/>
    <property type="project" value="TreeGrafter"/>
</dbReference>
<dbReference type="InterPro" id="IPR002891">
    <property type="entry name" value="APS"/>
</dbReference>
<dbReference type="PANTHER" id="PTHR42700">
    <property type="entry name" value="SULFATE ADENYLYLTRANSFERASE"/>
    <property type="match status" value="1"/>
</dbReference>
<dbReference type="Pfam" id="PF01583">
    <property type="entry name" value="APS_kinase"/>
    <property type="match status" value="1"/>
</dbReference>
<dbReference type="GO" id="GO:0004781">
    <property type="term" value="F:sulfate adenylyltransferase (ATP) activity"/>
    <property type="evidence" value="ECO:0007669"/>
    <property type="project" value="TreeGrafter"/>
</dbReference>
<proteinExistence type="inferred from homology"/>